<evidence type="ECO:0000313" key="2">
    <source>
        <dbReference type="EMBL" id="MCI57731.1"/>
    </source>
</evidence>
<reference evidence="2 3" key="1">
    <citation type="journal article" date="2018" name="Front. Plant Sci.">
        <title>Red Clover (Trifolium pratense) and Zigzag Clover (T. medium) - A Picture of Genomic Similarities and Differences.</title>
        <authorList>
            <person name="Dluhosova J."/>
            <person name="Istvanek J."/>
            <person name="Nedelnik J."/>
            <person name="Repkova J."/>
        </authorList>
    </citation>
    <scope>NUCLEOTIDE SEQUENCE [LARGE SCALE GENOMIC DNA]</scope>
    <source>
        <strain evidence="3">cv. 10/8</strain>
        <tissue evidence="2">Leaf</tissue>
    </source>
</reference>
<dbReference type="AlphaFoldDB" id="A0A392T9G8"/>
<comment type="caution">
    <text evidence="2">The sequence shown here is derived from an EMBL/GenBank/DDBJ whole genome shotgun (WGS) entry which is preliminary data.</text>
</comment>
<organism evidence="2 3">
    <name type="scientific">Trifolium medium</name>
    <dbReference type="NCBI Taxonomy" id="97028"/>
    <lineage>
        <taxon>Eukaryota</taxon>
        <taxon>Viridiplantae</taxon>
        <taxon>Streptophyta</taxon>
        <taxon>Embryophyta</taxon>
        <taxon>Tracheophyta</taxon>
        <taxon>Spermatophyta</taxon>
        <taxon>Magnoliopsida</taxon>
        <taxon>eudicotyledons</taxon>
        <taxon>Gunneridae</taxon>
        <taxon>Pentapetalae</taxon>
        <taxon>rosids</taxon>
        <taxon>fabids</taxon>
        <taxon>Fabales</taxon>
        <taxon>Fabaceae</taxon>
        <taxon>Papilionoideae</taxon>
        <taxon>50 kb inversion clade</taxon>
        <taxon>NPAAA clade</taxon>
        <taxon>Hologalegina</taxon>
        <taxon>IRL clade</taxon>
        <taxon>Trifolieae</taxon>
        <taxon>Trifolium</taxon>
    </lineage>
</organism>
<evidence type="ECO:0000313" key="3">
    <source>
        <dbReference type="Proteomes" id="UP000265520"/>
    </source>
</evidence>
<keyword evidence="3" id="KW-1185">Reference proteome</keyword>
<dbReference type="Proteomes" id="UP000265520">
    <property type="component" value="Unassembled WGS sequence"/>
</dbReference>
<proteinExistence type="predicted"/>
<dbReference type="EMBL" id="LXQA010533953">
    <property type="protein sequence ID" value="MCI57731.1"/>
    <property type="molecule type" value="Genomic_DNA"/>
</dbReference>
<accession>A0A392T9G8</accession>
<feature type="region of interest" description="Disordered" evidence="1">
    <location>
        <begin position="1"/>
        <end position="29"/>
    </location>
</feature>
<name>A0A392T9G8_9FABA</name>
<evidence type="ECO:0000256" key="1">
    <source>
        <dbReference type="SAM" id="MobiDB-lite"/>
    </source>
</evidence>
<feature type="compositionally biased region" description="Low complexity" evidence="1">
    <location>
        <begin position="11"/>
        <end position="23"/>
    </location>
</feature>
<feature type="non-terminal residue" evidence="2">
    <location>
        <position position="1"/>
    </location>
</feature>
<protein>
    <submittedName>
        <fullName evidence="2">Uncharacterized protein</fullName>
    </submittedName>
</protein>
<sequence>NGADQVEEFGSSAAITSAATTTAMPRPSD</sequence>